<protein>
    <submittedName>
        <fullName evidence="3">Uncharacterized protein</fullName>
    </submittedName>
</protein>
<accession>A0A7L6AVQ0</accession>
<feature type="chain" id="PRO_5029914816" evidence="2">
    <location>
        <begin position="24"/>
        <end position="90"/>
    </location>
</feature>
<evidence type="ECO:0000256" key="2">
    <source>
        <dbReference type="SAM" id="SignalP"/>
    </source>
</evidence>
<evidence type="ECO:0000256" key="1">
    <source>
        <dbReference type="SAM" id="MobiDB-lite"/>
    </source>
</evidence>
<evidence type="ECO:0000313" key="3">
    <source>
        <dbReference type="EMBL" id="QLQ33007.1"/>
    </source>
</evidence>
<dbReference type="AlphaFoldDB" id="A0A7L6AVQ0"/>
<evidence type="ECO:0000313" key="4">
    <source>
        <dbReference type="Proteomes" id="UP000510621"/>
    </source>
</evidence>
<sequence length="90" mass="10237">MTVRKTLWISLFWSLLLTTQAGAETREQKLHAPVPTDQVLAKHEKPDRDSIKPVMASDNREREPEGNKVATMIVPLPSTIEKCSFKRMCC</sequence>
<organism evidence="3 4">
    <name type="scientific">Candidatus Thiothrix singaporensis</name>
    <dbReference type="NCBI Taxonomy" id="2799669"/>
    <lineage>
        <taxon>Bacteria</taxon>
        <taxon>Pseudomonadati</taxon>
        <taxon>Pseudomonadota</taxon>
        <taxon>Gammaproteobacteria</taxon>
        <taxon>Thiotrichales</taxon>
        <taxon>Thiotrichaceae</taxon>
        <taxon>Thiothrix</taxon>
    </lineage>
</organism>
<feature type="signal peptide" evidence="2">
    <location>
        <begin position="1"/>
        <end position="23"/>
    </location>
</feature>
<feature type="compositionally biased region" description="Basic and acidic residues" evidence="1">
    <location>
        <begin position="40"/>
        <end position="51"/>
    </location>
</feature>
<reference evidence="3" key="1">
    <citation type="submission" date="2020-06" db="EMBL/GenBank/DDBJ databases">
        <title>Analysis procedures for assessing recovery of high quality, complete, closed genomes from Nanopore long read metagenome sequencing.</title>
        <authorList>
            <person name="Bessarab I."/>
            <person name="Arumugam K."/>
            <person name="Haryono M."/>
            <person name="Liu X."/>
            <person name="Roy S."/>
            <person name="Zuniga-Montanez R.E."/>
            <person name="Qiu G."/>
            <person name="Drautz-Moses D.I."/>
            <person name="Law Y.Y."/>
            <person name="Wuertz S."/>
            <person name="Lauro F.M."/>
            <person name="Huson D.H."/>
            <person name="Williams R.B."/>
        </authorList>
    </citation>
    <scope>NUCLEOTIDE SEQUENCE [LARGE SCALE GENOMIC DNA]</scope>
    <source>
        <strain evidence="3">SSD2</strain>
    </source>
</reference>
<feature type="region of interest" description="Disordered" evidence="1">
    <location>
        <begin position="28"/>
        <end position="67"/>
    </location>
</feature>
<gene>
    <name evidence="3" type="ORF">HZT40_16995</name>
</gene>
<dbReference type="Proteomes" id="UP000510621">
    <property type="component" value="Chromosome"/>
</dbReference>
<proteinExistence type="predicted"/>
<name>A0A7L6AVQ0_9GAMM</name>
<dbReference type="KEGG" id="this:HZT40_16995"/>
<keyword evidence="2" id="KW-0732">Signal</keyword>
<dbReference type="EMBL" id="CP059265">
    <property type="protein sequence ID" value="QLQ33007.1"/>
    <property type="molecule type" value="Genomic_DNA"/>
</dbReference>
<keyword evidence="4" id="KW-1185">Reference proteome</keyword>